<evidence type="ECO:0000259" key="3">
    <source>
        <dbReference type="Pfam" id="PF21307"/>
    </source>
</evidence>
<dbReference type="GO" id="GO:0005975">
    <property type="term" value="P:carbohydrate metabolic process"/>
    <property type="evidence" value="ECO:0007669"/>
    <property type="project" value="InterPro"/>
</dbReference>
<organism evidence="5 6">
    <name type="scientific">Thermostaphylospora chromogena</name>
    <dbReference type="NCBI Taxonomy" id="35622"/>
    <lineage>
        <taxon>Bacteria</taxon>
        <taxon>Bacillati</taxon>
        <taxon>Actinomycetota</taxon>
        <taxon>Actinomycetes</taxon>
        <taxon>Streptosporangiales</taxon>
        <taxon>Thermomonosporaceae</taxon>
        <taxon>Thermostaphylospora</taxon>
    </lineage>
</organism>
<evidence type="ECO:0000259" key="4">
    <source>
        <dbReference type="Pfam" id="PF22124"/>
    </source>
</evidence>
<reference evidence="5 6" key="1">
    <citation type="submission" date="2016-10" db="EMBL/GenBank/DDBJ databases">
        <authorList>
            <person name="de Groot N.N."/>
        </authorList>
    </citation>
    <scope>NUCLEOTIDE SEQUENCE [LARGE SCALE GENOMIC DNA]</scope>
    <source>
        <strain evidence="5 6">DSM 43794</strain>
    </source>
</reference>
<feature type="domain" description="Glycosyl hydrolase family 95 N-terminal" evidence="2">
    <location>
        <begin position="7"/>
        <end position="108"/>
    </location>
</feature>
<dbReference type="InterPro" id="IPR049053">
    <property type="entry name" value="AFCA-like_C"/>
</dbReference>
<dbReference type="Gene3D" id="1.50.10.10">
    <property type="match status" value="1"/>
</dbReference>
<proteinExistence type="predicted"/>
<name>A0A1H1HFW2_9ACTN</name>
<dbReference type="PANTHER" id="PTHR31084">
    <property type="entry name" value="ALPHA-L-FUCOSIDASE 2"/>
    <property type="match status" value="1"/>
</dbReference>
<dbReference type="Pfam" id="PF22124">
    <property type="entry name" value="Glyco_hydro_95_cat"/>
    <property type="match status" value="1"/>
</dbReference>
<dbReference type="AlphaFoldDB" id="A0A1H1HFW2"/>
<dbReference type="EMBL" id="FNKK01000002">
    <property type="protein sequence ID" value="SDR24371.1"/>
    <property type="molecule type" value="Genomic_DNA"/>
</dbReference>
<feature type="domain" description="Glycosyl hydrolase family 95 N-terminal" evidence="2">
    <location>
        <begin position="149"/>
        <end position="295"/>
    </location>
</feature>
<dbReference type="SUPFAM" id="SSF48208">
    <property type="entry name" value="Six-hairpin glycosidases"/>
    <property type="match status" value="1"/>
</dbReference>
<dbReference type="InterPro" id="IPR008928">
    <property type="entry name" value="6-hairpin_glycosidase_sf"/>
</dbReference>
<dbReference type="STRING" id="35622.SAMN04489764_4397"/>
<evidence type="ECO:0000313" key="5">
    <source>
        <dbReference type="EMBL" id="SDR24371.1"/>
    </source>
</evidence>
<dbReference type="Pfam" id="PF14498">
    <property type="entry name" value="Glyco_hyd_65N_2"/>
    <property type="match status" value="2"/>
</dbReference>
<sequence length="808" mass="86118">MPEETRLWYDRPAREWLEALPVGNGRLGAMVFGDLAQERIALNIDTLWSGGPRGHGVRQGPATLAEVRRLLLEEGDRAAAGDVSRRLQGPDTECYQPLADLLLTLSTASASDDPAPGRGSAPAGDAPPGAAPTAAESRPGGVPSAAGPGTDGAAGYRRELDLVRGVATARAPGGPVVRVFASAPDGVIVVRIAAGEGRTVDVRARLVTPHAGARTDAPAAGVLALTARAPAHAAPPHSAEAEPLVYRDDAGMLLAVAVAVLPSGGGSVAVADGAATVTGASEVTLLVAAETSFRGWDAEPEGDRAELTGRCLDTLAAAVRHGPDALTARHEHDHRALFGRVALEVDGPPDPRPTDERVAAARAGAPDPGLAALMFAYGRYLLMASSRPGTQPANLQGIWNADVRPDWSCDLTTNINLPMNYWAAETTNLPECHLPVADLVAELAVSGARTARTLYGCRGWTAHHNVDIWRTSWPVQGDPMWAMWPMGGLWLVRHLFDHAEFAGDAKFMAERVLPALRGAAEFVLDYLVEDGRGRLVTCPSTSPENTYLDPAGREVSVDTMTTMDVWLVRDLFRMVLRAEGTDTAFRERIETALARLPQPAVGPDGRLQEWSEPFTEVDPGHRHLSHLYGLYPGDEIDVDDTPRWAAAARASLTRRLAAGTGGTGWSRVWTICLWARLGDGERAGEGMAALLREHVAPNLFDLHPPRIFQIDGNLGFPAAVAETLLQSHGGRIRLLPALPPFWPSGRVRGLRARGPVLVDLEWRDGRLVAATLTARDDRTVTLAYPPGVTGPGRLRLRAGVPERLSFSG</sequence>
<dbReference type="Pfam" id="PF21307">
    <property type="entry name" value="Glyco_hydro_95_C"/>
    <property type="match status" value="1"/>
</dbReference>
<dbReference type="RefSeq" id="WP_093261523.1">
    <property type="nucleotide sequence ID" value="NZ_FNKK01000002.1"/>
</dbReference>
<evidence type="ECO:0000259" key="2">
    <source>
        <dbReference type="Pfam" id="PF14498"/>
    </source>
</evidence>
<dbReference type="InterPro" id="IPR012341">
    <property type="entry name" value="6hp_glycosidase-like_sf"/>
</dbReference>
<protein>
    <submittedName>
        <fullName evidence="5">Alpha-L-fucosidase 2</fullName>
    </submittedName>
</protein>
<evidence type="ECO:0000256" key="1">
    <source>
        <dbReference type="SAM" id="MobiDB-lite"/>
    </source>
</evidence>
<evidence type="ECO:0000313" key="6">
    <source>
        <dbReference type="Proteomes" id="UP000217103"/>
    </source>
</evidence>
<dbReference type="Proteomes" id="UP000217103">
    <property type="component" value="Unassembled WGS sequence"/>
</dbReference>
<feature type="domain" description="Alpha fucosidase A-like C-terminal" evidence="3">
    <location>
        <begin position="726"/>
        <end position="785"/>
    </location>
</feature>
<gene>
    <name evidence="5" type="ORF">SAMN04489764_4397</name>
</gene>
<feature type="region of interest" description="Disordered" evidence="1">
    <location>
        <begin position="108"/>
        <end position="153"/>
    </location>
</feature>
<accession>A0A1H1HFW2</accession>
<dbReference type="InterPro" id="IPR016518">
    <property type="entry name" value="Alpha-L-fucosidase"/>
</dbReference>
<dbReference type="OrthoDB" id="9802600at2"/>
<keyword evidence="6" id="KW-1185">Reference proteome</keyword>
<dbReference type="InterPro" id="IPR054363">
    <property type="entry name" value="GH95_cat"/>
</dbReference>
<dbReference type="PIRSF" id="PIRSF007663">
    <property type="entry name" value="UCP007663"/>
    <property type="match status" value="1"/>
</dbReference>
<dbReference type="Gene3D" id="2.70.98.50">
    <property type="entry name" value="putative glycoside hydrolase family protein from bacillus halodurans"/>
    <property type="match status" value="1"/>
</dbReference>
<feature type="compositionally biased region" description="Low complexity" evidence="1">
    <location>
        <begin position="108"/>
        <end position="135"/>
    </location>
</feature>
<feature type="domain" description="Glycosyl hydrolase family 95 catalytic" evidence="4">
    <location>
        <begin position="324"/>
        <end position="724"/>
    </location>
</feature>
<dbReference type="GO" id="GO:0004560">
    <property type="term" value="F:alpha-L-fucosidase activity"/>
    <property type="evidence" value="ECO:0007669"/>
    <property type="project" value="InterPro"/>
</dbReference>
<dbReference type="PANTHER" id="PTHR31084:SF0">
    <property type="entry name" value="ALPHA-L-FUCOSIDASE 2"/>
    <property type="match status" value="1"/>
</dbReference>
<dbReference type="InterPro" id="IPR027414">
    <property type="entry name" value="GH95_N_dom"/>
</dbReference>